<evidence type="ECO:0000313" key="3">
    <source>
        <dbReference type="Proteomes" id="UP001146793"/>
    </source>
</evidence>
<sequence>MSLVGFQIFLFFLITNILKTRCKKFKFFQPKQVVQKKKEIKILLDSLTNYDQKSDFVKYNQIKRKAAKKKFELTKIEKEIKENSQNKSTVVVYSTWFLSDLKRIVYLIQILFVIVIHILYFKKPIFILKATNYDLNKILWPLSKFISGNKLNSPNELCVASLPWTIICFVVTKAFSVSLNKLFLTKKKRSLRKLK</sequence>
<feature type="transmembrane region" description="Helical" evidence="1">
    <location>
        <begin position="104"/>
        <end position="121"/>
    </location>
</feature>
<gene>
    <name evidence="2" type="ORF">M0812_05858</name>
</gene>
<feature type="transmembrane region" description="Helical" evidence="1">
    <location>
        <begin position="162"/>
        <end position="184"/>
    </location>
</feature>
<evidence type="ECO:0000313" key="2">
    <source>
        <dbReference type="EMBL" id="KAJ3449701.1"/>
    </source>
</evidence>
<keyword evidence="1" id="KW-0472">Membrane</keyword>
<reference evidence="2" key="1">
    <citation type="submission" date="2022-08" db="EMBL/GenBank/DDBJ databases">
        <title>Novel sulphate-reducing endosymbionts in the free-living metamonad Anaeramoeba.</title>
        <authorList>
            <person name="Jerlstrom-Hultqvist J."/>
            <person name="Cepicka I."/>
            <person name="Gallot-Lavallee L."/>
            <person name="Salas-Leiva D."/>
            <person name="Curtis B.A."/>
            <person name="Zahonova K."/>
            <person name="Pipaliya S."/>
            <person name="Dacks J."/>
            <person name="Roger A.J."/>
        </authorList>
    </citation>
    <scope>NUCLEOTIDE SEQUENCE</scope>
    <source>
        <strain evidence="2">Busselton2</strain>
    </source>
</reference>
<organism evidence="2 3">
    <name type="scientific">Anaeramoeba flamelloides</name>
    <dbReference type="NCBI Taxonomy" id="1746091"/>
    <lineage>
        <taxon>Eukaryota</taxon>
        <taxon>Metamonada</taxon>
        <taxon>Anaeramoebidae</taxon>
        <taxon>Anaeramoeba</taxon>
    </lineage>
</organism>
<name>A0AAV8A5V4_9EUKA</name>
<dbReference type="AlphaFoldDB" id="A0AAV8A5V4"/>
<dbReference type="EMBL" id="JANTQA010000012">
    <property type="protein sequence ID" value="KAJ3449701.1"/>
    <property type="molecule type" value="Genomic_DNA"/>
</dbReference>
<keyword evidence="1" id="KW-1133">Transmembrane helix</keyword>
<evidence type="ECO:0000256" key="1">
    <source>
        <dbReference type="SAM" id="Phobius"/>
    </source>
</evidence>
<proteinExistence type="predicted"/>
<dbReference type="Proteomes" id="UP001146793">
    <property type="component" value="Unassembled WGS sequence"/>
</dbReference>
<feature type="transmembrane region" description="Helical" evidence="1">
    <location>
        <begin position="6"/>
        <end position="22"/>
    </location>
</feature>
<accession>A0AAV8A5V4</accession>
<protein>
    <submittedName>
        <fullName evidence="2">Golgi to er traffic protein</fullName>
    </submittedName>
</protein>
<comment type="caution">
    <text evidence="2">The sequence shown here is derived from an EMBL/GenBank/DDBJ whole genome shotgun (WGS) entry which is preliminary data.</text>
</comment>
<keyword evidence="1" id="KW-0812">Transmembrane</keyword>